<dbReference type="GeneID" id="104745625"/>
<dbReference type="PROSITE" id="PS50181">
    <property type="entry name" value="FBOX"/>
    <property type="match status" value="1"/>
</dbReference>
<proteinExistence type="predicted"/>
<evidence type="ECO:0000313" key="3">
    <source>
        <dbReference type="RefSeq" id="XP_010465220.1"/>
    </source>
</evidence>
<dbReference type="RefSeq" id="XP_010465220.1">
    <property type="nucleotide sequence ID" value="XM_010466918.1"/>
</dbReference>
<dbReference type="Proteomes" id="UP000694864">
    <property type="component" value="Chromosome 15"/>
</dbReference>
<dbReference type="CDD" id="cd22157">
    <property type="entry name" value="F-box_AtFBW1-like"/>
    <property type="match status" value="1"/>
</dbReference>
<keyword evidence="2" id="KW-1185">Reference proteome</keyword>
<accession>A0ABM0W3M1</accession>
<dbReference type="InterPro" id="IPR036047">
    <property type="entry name" value="F-box-like_dom_sf"/>
</dbReference>
<dbReference type="NCBIfam" id="TIGR01640">
    <property type="entry name" value="F_box_assoc_1"/>
    <property type="match status" value="1"/>
</dbReference>
<dbReference type="InterPro" id="IPR001810">
    <property type="entry name" value="F-box_dom"/>
</dbReference>
<dbReference type="SUPFAM" id="SSF81383">
    <property type="entry name" value="F-box domain"/>
    <property type="match status" value="1"/>
</dbReference>
<dbReference type="SMART" id="SM00256">
    <property type="entry name" value="FBOX"/>
    <property type="match status" value="1"/>
</dbReference>
<name>A0ABM0W3M1_CAMSA</name>
<dbReference type="Pfam" id="PF07734">
    <property type="entry name" value="FBA_1"/>
    <property type="match status" value="1"/>
</dbReference>
<sequence>MTAMGDLPEDLVEEILSKVPMTSLRAIRSTCKKWNFLSKNRIFGYNKATAARKQYMGIMMMDSRVCSMEFDLQGIQNDNNLVVDDPSIIIKQVSGRLEQIEVSQVFHCDGLILCVVKDNTGLFVWNPYLGQTRWIQPRENYKYNSLDRYALGYDKNRNHKILRIFDLYPNPSRNRVFRYEVYDFSSNSWRILDVKLEWDIQSHTRCVSFKGNTYFQAQKKKVEGGVKTTNIEDVLLCFDFTNERFGPPLSLPFNSYNAEVFVSLSCVRKEEKLAMLYQRWGTPQTIEFFVTDKIDPNEVLWRKFLTTSTGFHVDTFSGSFFIDEEKNVAVVVDLDMRNESFCYQTVYIIGQDDYFKSVNIGVAPNLAISYPGWNPTAYCVPLVCSSSYVPSLVQLQINKDGS</sequence>
<dbReference type="PANTHER" id="PTHR31672:SF13">
    <property type="entry name" value="F-BOX PROTEIN CPR30-LIKE"/>
    <property type="match status" value="1"/>
</dbReference>
<dbReference type="InterPro" id="IPR050796">
    <property type="entry name" value="SCF_F-box_component"/>
</dbReference>
<dbReference type="Pfam" id="PF00646">
    <property type="entry name" value="F-box"/>
    <property type="match status" value="1"/>
</dbReference>
<evidence type="ECO:0000313" key="2">
    <source>
        <dbReference type="Proteomes" id="UP000694864"/>
    </source>
</evidence>
<dbReference type="InterPro" id="IPR017451">
    <property type="entry name" value="F-box-assoc_interact_dom"/>
</dbReference>
<dbReference type="InterPro" id="IPR006527">
    <property type="entry name" value="F-box-assoc_dom_typ1"/>
</dbReference>
<evidence type="ECO:0000259" key="1">
    <source>
        <dbReference type="PROSITE" id="PS50181"/>
    </source>
</evidence>
<dbReference type="Gene3D" id="1.20.1280.50">
    <property type="match status" value="1"/>
</dbReference>
<reference evidence="2" key="1">
    <citation type="journal article" date="2014" name="Nat. Commun.">
        <title>The emerging biofuel crop Camelina sativa retains a highly undifferentiated hexaploid genome structure.</title>
        <authorList>
            <person name="Kagale S."/>
            <person name="Koh C."/>
            <person name="Nixon J."/>
            <person name="Bollina V."/>
            <person name="Clarke W.E."/>
            <person name="Tuteja R."/>
            <person name="Spillane C."/>
            <person name="Robinson S.J."/>
            <person name="Links M.G."/>
            <person name="Clarke C."/>
            <person name="Higgins E.E."/>
            <person name="Huebert T."/>
            <person name="Sharpe A.G."/>
            <person name="Parkin I.A."/>
        </authorList>
    </citation>
    <scope>NUCLEOTIDE SEQUENCE [LARGE SCALE GENOMIC DNA]</scope>
    <source>
        <strain evidence="2">cv. DH55</strain>
    </source>
</reference>
<gene>
    <name evidence="3" type="primary">LOC104745625</name>
</gene>
<reference evidence="3" key="2">
    <citation type="submission" date="2025-08" db="UniProtKB">
        <authorList>
            <consortium name="RefSeq"/>
        </authorList>
    </citation>
    <scope>IDENTIFICATION</scope>
    <source>
        <tissue evidence="3">Leaf</tissue>
    </source>
</reference>
<organism evidence="2 3">
    <name type="scientific">Camelina sativa</name>
    <name type="common">False flax</name>
    <name type="synonym">Myagrum sativum</name>
    <dbReference type="NCBI Taxonomy" id="90675"/>
    <lineage>
        <taxon>Eukaryota</taxon>
        <taxon>Viridiplantae</taxon>
        <taxon>Streptophyta</taxon>
        <taxon>Embryophyta</taxon>
        <taxon>Tracheophyta</taxon>
        <taxon>Spermatophyta</taxon>
        <taxon>Magnoliopsida</taxon>
        <taxon>eudicotyledons</taxon>
        <taxon>Gunneridae</taxon>
        <taxon>Pentapetalae</taxon>
        <taxon>rosids</taxon>
        <taxon>malvids</taxon>
        <taxon>Brassicales</taxon>
        <taxon>Brassicaceae</taxon>
        <taxon>Camelineae</taxon>
        <taxon>Camelina</taxon>
    </lineage>
</organism>
<protein>
    <submittedName>
        <fullName evidence="3">F-box/kelch-repeat protein At3g13680-like</fullName>
    </submittedName>
</protein>
<feature type="domain" description="F-box" evidence="1">
    <location>
        <begin position="1"/>
        <end position="46"/>
    </location>
</feature>
<dbReference type="PANTHER" id="PTHR31672">
    <property type="entry name" value="BNACNNG10540D PROTEIN"/>
    <property type="match status" value="1"/>
</dbReference>